<proteinExistence type="predicted"/>
<name>A0AAV4EY61_9GAST</name>
<dbReference type="InterPro" id="IPR031570">
    <property type="entry name" value="NBEA/BDCP_DUF4704"/>
</dbReference>
<sequence length="233" mass="25784">LAMPAHENATPIRILHNSAAHLAGPARSLGAVLMGYLGVRTFCPRPVARMLENVGGTSAMLGLIAMTTDVESLYAAVKALVCVVKSNISSKWDMDRIQGYQLLSMLYKKKRHLLNSHILHLTFSLVGTLDSGRETLVIPNLQAFQDLLCDLEIWHEAPSDLQRSLYEHFYELLTDSTEQKTNHNVMRNMGLAGKLLHILNDPRLPLQTVQSIANVLAELLAGAPDHPSLLRFC</sequence>
<evidence type="ECO:0000313" key="4">
    <source>
        <dbReference type="Proteomes" id="UP000762676"/>
    </source>
</evidence>
<dbReference type="Proteomes" id="UP000762676">
    <property type="component" value="Unassembled WGS sequence"/>
</dbReference>
<feature type="domain" description="DUF4704" evidence="2">
    <location>
        <begin position="71"/>
        <end position="199"/>
    </location>
</feature>
<dbReference type="InterPro" id="IPR051944">
    <property type="entry name" value="BEACH_domain_protein"/>
</dbReference>
<dbReference type="AlphaFoldDB" id="A0AAV4EY61"/>
<evidence type="ECO:0000256" key="1">
    <source>
        <dbReference type="ARBA" id="ARBA00022574"/>
    </source>
</evidence>
<dbReference type="PANTHER" id="PTHR46108:SF4">
    <property type="entry name" value="BLUE CHEESE"/>
    <property type="match status" value="1"/>
</dbReference>
<dbReference type="PANTHER" id="PTHR46108">
    <property type="entry name" value="BLUE CHEESE"/>
    <property type="match status" value="1"/>
</dbReference>
<feature type="non-terminal residue" evidence="3">
    <location>
        <position position="1"/>
    </location>
</feature>
<dbReference type="Pfam" id="PF15787">
    <property type="entry name" value="DUF4704"/>
    <property type="match status" value="1"/>
</dbReference>
<reference evidence="3 4" key="1">
    <citation type="journal article" date="2021" name="Elife">
        <title>Chloroplast acquisition without the gene transfer in kleptoplastic sea slugs, Plakobranchus ocellatus.</title>
        <authorList>
            <person name="Maeda T."/>
            <person name="Takahashi S."/>
            <person name="Yoshida T."/>
            <person name="Shimamura S."/>
            <person name="Takaki Y."/>
            <person name="Nagai Y."/>
            <person name="Toyoda A."/>
            <person name="Suzuki Y."/>
            <person name="Arimoto A."/>
            <person name="Ishii H."/>
            <person name="Satoh N."/>
            <person name="Nishiyama T."/>
            <person name="Hasebe M."/>
            <person name="Maruyama T."/>
            <person name="Minagawa J."/>
            <person name="Obokata J."/>
            <person name="Shigenobu S."/>
        </authorList>
    </citation>
    <scope>NUCLEOTIDE SEQUENCE [LARGE SCALE GENOMIC DNA]</scope>
</reference>
<keyword evidence="1" id="KW-0853">WD repeat</keyword>
<protein>
    <submittedName>
        <fullName evidence="3">WD repeat and FYVE domain-containing protein 3</fullName>
    </submittedName>
</protein>
<keyword evidence="4" id="KW-1185">Reference proteome</keyword>
<gene>
    <name evidence="3" type="ORF">ElyMa_001962000</name>
</gene>
<comment type="caution">
    <text evidence="3">The sequence shown here is derived from an EMBL/GenBank/DDBJ whole genome shotgun (WGS) entry which is preliminary data.</text>
</comment>
<evidence type="ECO:0000313" key="3">
    <source>
        <dbReference type="EMBL" id="GFR66082.1"/>
    </source>
</evidence>
<organism evidence="3 4">
    <name type="scientific">Elysia marginata</name>
    <dbReference type="NCBI Taxonomy" id="1093978"/>
    <lineage>
        <taxon>Eukaryota</taxon>
        <taxon>Metazoa</taxon>
        <taxon>Spiralia</taxon>
        <taxon>Lophotrochozoa</taxon>
        <taxon>Mollusca</taxon>
        <taxon>Gastropoda</taxon>
        <taxon>Heterobranchia</taxon>
        <taxon>Euthyneura</taxon>
        <taxon>Panpulmonata</taxon>
        <taxon>Sacoglossa</taxon>
        <taxon>Placobranchoidea</taxon>
        <taxon>Plakobranchidae</taxon>
        <taxon>Elysia</taxon>
    </lineage>
</organism>
<accession>A0AAV4EY61</accession>
<dbReference type="EMBL" id="BMAT01003996">
    <property type="protein sequence ID" value="GFR66082.1"/>
    <property type="molecule type" value="Genomic_DNA"/>
</dbReference>
<evidence type="ECO:0000259" key="2">
    <source>
        <dbReference type="Pfam" id="PF15787"/>
    </source>
</evidence>